<name>A0A4Z1P8R0_9PEZI</name>
<organism evidence="2 3">
    <name type="scientific">Venturia nashicola</name>
    <dbReference type="NCBI Taxonomy" id="86259"/>
    <lineage>
        <taxon>Eukaryota</taxon>
        <taxon>Fungi</taxon>
        <taxon>Dikarya</taxon>
        <taxon>Ascomycota</taxon>
        <taxon>Pezizomycotina</taxon>
        <taxon>Dothideomycetes</taxon>
        <taxon>Pleosporomycetidae</taxon>
        <taxon>Venturiales</taxon>
        <taxon>Venturiaceae</taxon>
        <taxon>Venturia</taxon>
    </lineage>
</organism>
<proteinExistence type="predicted"/>
<keyword evidence="1" id="KW-1133">Transmembrane helix</keyword>
<keyword evidence="1" id="KW-0812">Transmembrane</keyword>
<dbReference type="AlphaFoldDB" id="A0A4Z1P8R0"/>
<reference evidence="2 3" key="1">
    <citation type="submission" date="2019-04" db="EMBL/GenBank/DDBJ databases">
        <title>High contiguity whole genome sequence and gene annotation resource for two Venturia nashicola isolates.</title>
        <authorList>
            <person name="Prokchorchik M."/>
            <person name="Won K."/>
            <person name="Lee Y."/>
            <person name="Choi E.D."/>
            <person name="Segonzac C."/>
            <person name="Sohn K.H."/>
        </authorList>
    </citation>
    <scope>NUCLEOTIDE SEQUENCE [LARGE SCALE GENOMIC DNA]</scope>
    <source>
        <strain evidence="2 3">PRI2</strain>
    </source>
</reference>
<dbReference type="Proteomes" id="UP000298493">
    <property type="component" value="Unassembled WGS sequence"/>
</dbReference>
<keyword evidence="3" id="KW-1185">Reference proteome</keyword>
<protein>
    <recommendedName>
        <fullName evidence="4">Transmembrane protein</fullName>
    </recommendedName>
</protein>
<dbReference type="EMBL" id="SNSC02000005">
    <property type="protein sequence ID" value="TID24298.1"/>
    <property type="molecule type" value="Genomic_DNA"/>
</dbReference>
<evidence type="ECO:0000313" key="3">
    <source>
        <dbReference type="Proteomes" id="UP000298493"/>
    </source>
</evidence>
<feature type="transmembrane region" description="Helical" evidence="1">
    <location>
        <begin position="61"/>
        <end position="83"/>
    </location>
</feature>
<gene>
    <name evidence="2" type="ORF">E6O75_ATG02663</name>
</gene>
<evidence type="ECO:0000313" key="2">
    <source>
        <dbReference type="EMBL" id="TID24298.1"/>
    </source>
</evidence>
<keyword evidence="1" id="KW-0472">Membrane</keyword>
<accession>A0A4Z1P8R0</accession>
<comment type="caution">
    <text evidence="2">The sequence shown here is derived from an EMBL/GenBank/DDBJ whole genome shotgun (WGS) entry which is preliminary data.</text>
</comment>
<sequence length="174" mass="19177">MSDSDDSTPSTAFAVDTPPESVIDEVTEELVRVKMQIEMIRMKIGMIREENAEENAAKRSWFCLFITNFLAIFLFVLTVKLAAHCFGAEPSNTAMSSVRINLPVQTVTTTVVATATVTATAAVTTQPPTFPIPGNVYMICSTISNQETWSGSVMTHLDDEVLLTTITDRRSHWL</sequence>
<evidence type="ECO:0008006" key="4">
    <source>
        <dbReference type="Google" id="ProtNLM"/>
    </source>
</evidence>
<evidence type="ECO:0000256" key="1">
    <source>
        <dbReference type="SAM" id="Phobius"/>
    </source>
</evidence>